<dbReference type="Gene3D" id="3.30.40.10">
    <property type="entry name" value="Zinc/RING finger domain, C3HC4 (zinc finger)"/>
    <property type="match status" value="1"/>
</dbReference>
<keyword evidence="1" id="KW-0472">Membrane</keyword>
<gene>
    <name evidence="2" type="ORF">CELE_F55G1.6</name>
    <name evidence="2 4" type="ORF">F55G1.6</name>
</gene>
<dbReference type="UCSC" id="F55G1.6">
    <property type="organism name" value="c. elegans"/>
</dbReference>
<name>Q20846_CAEEL</name>
<protein>
    <submittedName>
        <fullName evidence="2">RING-CH-type domain-containing protein</fullName>
    </submittedName>
</protein>
<dbReference type="FunCoup" id="Q20846">
    <property type="interactions" value="1515"/>
</dbReference>
<proteinExistence type="evidence at protein level"/>
<organism evidence="2 3">
    <name type="scientific">Caenorhabditis elegans</name>
    <dbReference type="NCBI Taxonomy" id="6239"/>
    <lineage>
        <taxon>Eukaryota</taxon>
        <taxon>Metazoa</taxon>
        <taxon>Ecdysozoa</taxon>
        <taxon>Nematoda</taxon>
        <taxon>Chromadorea</taxon>
        <taxon>Rhabditida</taxon>
        <taxon>Rhabditina</taxon>
        <taxon>Rhabditomorpha</taxon>
        <taxon>Rhabditoidea</taxon>
        <taxon>Rhabditidae</taxon>
        <taxon>Peloderinae</taxon>
        <taxon>Caenorhabditis</taxon>
    </lineage>
</organism>
<dbReference type="InParanoid" id="Q20846"/>
<dbReference type="PeptideAtlas" id="Q20846"/>
<accession>Q20846</accession>
<reference evidence="2 3" key="1">
    <citation type="journal article" date="1998" name="Science">
        <title>Genome sequence of the nematode C. elegans: a platform for investigating biology.</title>
        <authorList>
            <consortium name="The C. elegans sequencing consortium"/>
            <person name="Sulson J.E."/>
            <person name="Waterston R."/>
        </authorList>
    </citation>
    <scope>NUCLEOTIDE SEQUENCE [LARGE SCALE GENOMIC DNA]</scope>
    <source>
        <strain evidence="2 3">Bristol N2</strain>
    </source>
</reference>
<dbReference type="AlphaFoldDB" id="Q20846"/>
<dbReference type="Proteomes" id="UP000001940">
    <property type="component" value="Chromosome IV"/>
</dbReference>
<keyword evidence="1" id="KW-0812">Transmembrane</keyword>
<dbReference type="PIR" id="T29224">
    <property type="entry name" value="T29224"/>
</dbReference>
<dbReference type="STRING" id="6239.F55G1.6.1"/>
<dbReference type="OrthoDB" id="5793481at2759"/>
<keyword evidence="1" id="KW-1133">Transmembrane helix</keyword>
<dbReference type="EMBL" id="BX284604">
    <property type="protein sequence ID" value="CCD69394.2"/>
    <property type="molecule type" value="Genomic_DNA"/>
</dbReference>
<dbReference type="InterPro" id="IPR013083">
    <property type="entry name" value="Znf_RING/FYVE/PHD"/>
</dbReference>
<dbReference type="AGR" id="WB:WBGene00018902"/>
<feature type="transmembrane region" description="Helical" evidence="1">
    <location>
        <begin position="184"/>
        <end position="205"/>
    </location>
</feature>
<feature type="transmembrane region" description="Helical" evidence="1">
    <location>
        <begin position="225"/>
        <end position="246"/>
    </location>
</feature>
<dbReference type="eggNOG" id="ENOG502TG7U">
    <property type="taxonomic scope" value="Eukaryota"/>
</dbReference>
<evidence type="ECO:0000313" key="4">
    <source>
        <dbReference type="WormBase" id="F55G1.6"/>
    </source>
</evidence>
<keyword evidence="5" id="KW-1267">Proteomics identification</keyword>
<evidence type="ECO:0000313" key="3">
    <source>
        <dbReference type="Proteomes" id="UP000001940"/>
    </source>
</evidence>
<dbReference type="HOGENOM" id="CLU_792820_0_0_1"/>
<dbReference type="Bgee" id="WBGene00018902">
    <property type="expression patterns" value="Expressed in germ line (C elegans) and 4 other cell types or tissues"/>
</dbReference>
<dbReference type="PaxDb" id="6239-F55G1.6"/>
<dbReference type="WormBase" id="F55G1.6">
    <property type="protein sequence ID" value="CE52116"/>
    <property type="gene ID" value="WBGene00018902"/>
</dbReference>
<evidence type="ECO:0000256" key="1">
    <source>
        <dbReference type="SAM" id="Phobius"/>
    </source>
</evidence>
<evidence type="ECO:0000313" key="2">
    <source>
        <dbReference type="EMBL" id="CCD69394.2"/>
    </source>
</evidence>
<sequence>MNAEDYFPEGLSVIHPDDTHGDVRSASEDATKFPVAIHCHICYESINNEINNADYIKPCKCQLMFVHANCALRKKSKFNSAKCSSCGGDSTIPRLATSTQLRKVGSGSGCCSTSPGTCTNCNDSNYLEDGDVLGYKLKPCFCRQLFHFGCLRSLIEEQASCSECSVIFSAFKPANFTQFFKANWIFYFLYALFLGVCSTSFLFALSNSLIFTKGSGTDDDINKEIALSLLSVFFFVIIVSTMFCVIKYTISIAIPKFKITRGKVILKAFKNGAHPKTSKQELEPLQSSEFENIPLNDLRKSSAGDTVGLVEEARCEVDDITLGQHMFGVYATHHSSSTPIEKPPLGFVFN</sequence>
<keyword evidence="3" id="KW-1185">Reference proteome</keyword>
<evidence type="ECO:0007829" key="5">
    <source>
        <dbReference type="PeptideAtlas" id="Q20846"/>
    </source>
</evidence>